<comment type="caution">
    <text evidence="2">The sequence shown here is derived from an EMBL/GenBank/DDBJ whole genome shotgun (WGS) entry which is preliminary data.</text>
</comment>
<feature type="transmembrane region" description="Helical" evidence="1">
    <location>
        <begin position="153"/>
        <end position="173"/>
    </location>
</feature>
<dbReference type="InterPro" id="IPR010266">
    <property type="entry name" value="NnrS"/>
</dbReference>
<feature type="transmembrane region" description="Helical" evidence="1">
    <location>
        <begin position="256"/>
        <end position="275"/>
    </location>
</feature>
<feature type="transmembrane region" description="Helical" evidence="1">
    <location>
        <begin position="340"/>
        <end position="357"/>
    </location>
</feature>
<feature type="transmembrane region" description="Helical" evidence="1">
    <location>
        <begin position="369"/>
        <end position="388"/>
    </location>
</feature>
<feature type="transmembrane region" description="Helical" evidence="1">
    <location>
        <begin position="210"/>
        <end position="235"/>
    </location>
</feature>
<feature type="transmembrane region" description="Helical" evidence="1">
    <location>
        <begin position="311"/>
        <end position="334"/>
    </location>
</feature>
<feature type="transmembrane region" description="Helical" evidence="1">
    <location>
        <begin position="56"/>
        <end position="75"/>
    </location>
</feature>
<dbReference type="AlphaFoldDB" id="A0A0F9H352"/>
<accession>A0A0F9H352</accession>
<proteinExistence type="predicted"/>
<feature type="transmembrane region" description="Helical" evidence="1">
    <location>
        <begin position="126"/>
        <end position="147"/>
    </location>
</feature>
<organism evidence="2">
    <name type="scientific">marine sediment metagenome</name>
    <dbReference type="NCBI Taxonomy" id="412755"/>
    <lineage>
        <taxon>unclassified sequences</taxon>
        <taxon>metagenomes</taxon>
        <taxon>ecological metagenomes</taxon>
    </lineage>
</organism>
<keyword evidence="1" id="KW-0472">Membrane</keyword>
<keyword evidence="1" id="KW-1133">Transmembrane helix</keyword>
<feature type="transmembrane region" description="Helical" evidence="1">
    <location>
        <begin position="95"/>
        <end position="114"/>
    </location>
</feature>
<name>A0A0F9H352_9ZZZZ</name>
<evidence type="ECO:0000256" key="1">
    <source>
        <dbReference type="SAM" id="Phobius"/>
    </source>
</evidence>
<dbReference type="Pfam" id="PF05940">
    <property type="entry name" value="NnrS"/>
    <property type="match status" value="1"/>
</dbReference>
<feature type="transmembrane region" description="Helical" evidence="1">
    <location>
        <begin position="185"/>
        <end position="204"/>
    </location>
</feature>
<keyword evidence="1" id="KW-0812">Transmembrane</keyword>
<evidence type="ECO:0008006" key="3">
    <source>
        <dbReference type="Google" id="ProtNLM"/>
    </source>
</evidence>
<feature type="non-terminal residue" evidence="2">
    <location>
        <position position="412"/>
    </location>
</feature>
<evidence type="ECO:0000313" key="2">
    <source>
        <dbReference type="EMBL" id="KKL97381.1"/>
    </source>
</evidence>
<dbReference type="EMBL" id="LAZR01018181">
    <property type="protein sequence ID" value="KKL97381.1"/>
    <property type="molecule type" value="Genomic_DNA"/>
</dbReference>
<sequence>MYLNVGLVCAIAGYNDSIGEFNKLMRPINVTEPMSEQVHFYQVSQWPLWMLAFRPYFLAAGMLAVLSIGCWLLILTGHASWQLAMPATLWHAHEMMFGFAGAVAVGFLLTAAQTWTGVASISGSKLMLLTLLWLAARGAFFITGTGIENFNLYALLLLQLLWWLGAIMALANMLFKASNKNNYQFLPMLSALCVLNMIYLWLVIEQNMLLALAVVDTAVLVMTLFVGVVAGRVLPFFTARGLGLTEQVRTPRLDKVLLYSSIFAVALYFISQLFIPTVKPGWALGLVAVLHFSRSLVWWRSAVLKVPLLWSLHFSYLALGFGLALLALSFYSPIILFKDALHMITIGTIGMMILAMMTRVSHGHTGRPLTIPHFIAVAFALVLVAAIIRSLLPVVIGPHIAWQLSAVLWIVA</sequence>
<gene>
    <name evidence="2" type="ORF">LCGC14_1835040</name>
</gene>
<reference evidence="2" key="1">
    <citation type="journal article" date="2015" name="Nature">
        <title>Complex archaea that bridge the gap between prokaryotes and eukaryotes.</title>
        <authorList>
            <person name="Spang A."/>
            <person name="Saw J.H."/>
            <person name="Jorgensen S.L."/>
            <person name="Zaremba-Niedzwiedzka K."/>
            <person name="Martijn J."/>
            <person name="Lind A.E."/>
            <person name="van Eijk R."/>
            <person name="Schleper C."/>
            <person name="Guy L."/>
            <person name="Ettema T.J."/>
        </authorList>
    </citation>
    <scope>NUCLEOTIDE SEQUENCE</scope>
</reference>
<protein>
    <recommendedName>
        <fullName evidence="3">NnrS family protein</fullName>
    </recommendedName>
</protein>